<organism evidence="6 7">
    <name type="scientific">Alteripontixanthobacter maritimus</name>
    <dbReference type="NCBI Taxonomy" id="2161824"/>
    <lineage>
        <taxon>Bacteria</taxon>
        <taxon>Pseudomonadati</taxon>
        <taxon>Pseudomonadota</taxon>
        <taxon>Alphaproteobacteria</taxon>
        <taxon>Sphingomonadales</taxon>
        <taxon>Erythrobacteraceae</taxon>
        <taxon>Alteripontixanthobacter</taxon>
    </lineage>
</organism>
<dbReference type="EMBL" id="QBKA01000002">
    <property type="protein sequence ID" value="RDC61070.1"/>
    <property type="molecule type" value="Genomic_DNA"/>
</dbReference>
<keyword evidence="6" id="KW-0456">Lyase</keyword>
<dbReference type="InterPro" id="IPR015424">
    <property type="entry name" value="PyrdxlP-dep_Trfase"/>
</dbReference>
<name>A0A369Q9P2_9SPHN</name>
<dbReference type="Pfam" id="PF01212">
    <property type="entry name" value="Beta_elim_lyase"/>
    <property type="match status" value="1"/>
</dbReference>
<dbReference type="EC" id="4.1.2.5" evidence="6"/>
<comment type="similarity">
    <text evidence="2">Belongs to the threonine aldolase family.</text>
</comment>
<reference evidence="6 7" key="1">
    <citation type="submission" date="2018-04" db="EMBL/GenBank/DDBJ databases">
        <title>Altererythrobacter sp. HME9302 genome sequencing and assembly.</title>
        <authorList>
            <person name="Kang H."/>
            <person name="Kim H."/>
            <person name="Joh K."/>
        </authorList>
    </citation>
    <scope>NUCLEOTIDE SEQUENCE [LARGE SCALE GENOMIC DNA]</scope>
    <source>
        <strain evidence="6 7">HME9302</strain>
    </source>
</reference>
<sequence>MQPATNPVPHQGRQFLSDNAAPVHPKVWDAMRAADAQDAPYDGDAVSARLDAHVTALFGRECAVLWVATGTAANCLALATMCPPYGGVVCHREAHIEADEGGAPGFYLHGAKLLLADGPSAKLTPDTVRVVIDPIRDDVHQVQPHAISVTQVSEYGCAYKPDEIAALRRLAHERDLGFHVDGARFGNAVAYLGCSPAEAIGGADALSFGFVKNGGMNAEAIVFFDTARNPDAAREARYRRKRAGHLQSKGRFLAAQIEAMLTDDLWLENARAANHAAASLAGAEDRLMHPIEANEVFLRCTAAERELLRAQGFGFYDWGADAARFVMSWDASPDAATALGEAVSRL</sequence>
<dbReference type="Proteomes" id="UP000253727">
    <property type="component" value="Unassembled WGS sequence"/>
</dbReference>
<dbReference type="GO" id="GO:0004793">
    <property type="term" value="F:threonine aldolase activity"/>
    <property type="evidence" value="ECO:0007669"/>
    <property type="project" value="UniProtKB-EC"/>
</dbReference>
<dbReference type="Gene3D" id="3.40.640.10">
    <property type="entry name" value="Type I PLP-dependent aspartate aminotransferase-like (Major domain)"/>
    <property type="match status" value="1"/>
</dbReference>
<proteinExistence type="inferred from homology"/>
<comment type="subunit">
    <text evidence="3">Homotetramer.</text>
</comment>
<keyword evidence="4" id="KW-0663">Pyridoxal phosphate</keyword>
<dbReference type="PANTHER" id="PTHR48097:SF5">
    <property type="entry name" value="LOW SPECIFICITY L-THREONINE ALDOLASE"/>
    <property type="match status" value="1"/>
</dbReference>
<evidence type="ECO:0000313" key="7">
    <source>
        <dbReference type="Proteomes" id="UP000253727"/>
    </source>
</evidence>
<dbReference type="AlphaFoldDB" id="A0A369Q9P2"/>
<evidence type="ECO:0000256" key="3">
    <source>
        <dbReference type="ARBA" id="ARBA00011881"/>
    </source>
</evidence>
<protein>
    <submittedName>
        <fullName evidence="6">L-threonine aldolase</fullName>
        <ecNumber evidence="6">4.1.2.5</ecNumber>
    </submittedName>
</protein>
<dbReference type="RefSeq" id="WP_115367099.1">
    <property type="nucleotide sequence ID" value="NZ_QBKA01000002.1"/>
</dbReference>
<dbReference type="SUPFAM" id="SSF53383">
    <property type="entry name" value="PLP-dependent transferases"/>
    <property type="match status" value="1"/>
</dbReference>
<evidence type="ECO:0000256" key="4">
    <source>
        <dbReference type="ARBA" id="ARBA00022898"/>
    </source>
</evidence>
<accession>A0A369Q9P2</accession>
<gene>
    <name evidence="6" type="primary">ltaE</name>
    <name evidence="6" type="ORF">HME9302_02288</name>
</gene>
<dbReference type="InterPro" id="IPR015421">
    <property type="entry name" value="PyrdxlP-dep_Trfase_major"/>
</dbReference>
<keyword evidence="7" id="KW-1185">Reference proteome</keyword>
<dbReference type="InterPro" id="IPR015422">
    <property type="entry name" value="PyrdxlP-dep_Trfase_small"/>
</dbReference>
<comment type="caution">
    <text evidence="6">The sequence shown here is derived from an EMBL/GenBank/DDBJ whole genome shotgun (WGS) entry which is preliminary data.</text>
</comment>
<dbReference type="PANTHER" id="PTHR48097">
    <property type="entry name" value="L-THREONINE ALDOLASE-RELATED"/>
    <property type="match status" value="1"/>
</dbReference>
<dbReference type="InterPro" id="IPR001597">
    <property type="entry name" value="ArAA_b-elim_lyase/Thr_aldolase"/>
</dbReference>
<dbReference type="OrthoDB" id="9774495at2"/>
<dbReference type="Gene3D" id="3.90.1150.10">
    <property type="entry name" value="Aspartate Aminotransferase, domain 1"/>
    <property type="match status" value="1"/>
</dbReference>
<evidence type="ECO:0000256" key="1">
    <source>
        <dbReference type="ARBA" id="ARBA00001933"/>
    </source>
</evidence>
<comment type="cofactor">
    <cofactor evidence="1">
        <name>pyridoxal 5'-phosphate</name>
        <dbReference type="ChEBI" id="CHEBI:597326"/>
    </cofactor>
</comment>
<feature type="domain" description="Aromatic amino acid beta-eliminating lyase/threonine aldolase" evidence="5">
    <location>
        <begin position="14"/>
        <end position="298"/>
    </location>
</feature>
<evidence type="ECO:0000313" key="6">
    <source>
        <dbReference type="EMBL" id="RDC61070.1"/>
    </source>
</evidence>
<evidence type="ECO:0000256" key="2">
    <source>
        <dbReference type="ARBA" id="ARBA00006966"/>
    </source>
</evidence>
<evidence type="ECO:0000259" key="5">
    <source>
        <dbReference type="Pfam" id="PF01212"/>
    </source>
</evidence>
<dbReference type="GO" id="GO:0006520">
    <property type="term" value="P:amino acid metabolic process"/>
    <property type="evidence" value="ECO:0007669"/>
    <property type="project" value="InterPro"/>
</dbReference>